<keyword evidence="3" id="KW-1185">Reference proteome</keyword>
<evidence type="ECO:0000256" key="1">
    <source>
        <dbReference type="SAM" id="MobiDB-lite"/>
    </source>
</evidence>
<gene>
    <name evidence="2" type="ORF">DFR68_103330</name>
</gene>
<accession>A0A370H8E2</accession>
<sequence>MTERSEGTIDTATTVTAEPSASEAQPGTAPVARGGPVRTVLRGARAVVSYMNAVLGGQDYARYVEHLRRNHPDRPIPSERDYWRERHDEAARNPANRCC</sequence>
<protein>
    <submittedName>
        <fullName evidence="2">Uncharacterized short protein YbdD (DUF466 family)</fullName>
    </submittedName>
</protein>
<proteinExistence type="predicted"/>
<name>A0A370H8E2_9NOCA</name>
<dbReference type="InterPro" id="IPR007423">
    <property type="entry name" value="Sel_put"/>
</dbReference>
<dbReference type="Pfam" id="PF04328">
    <property type="entry name" value="Sel_put"/>
    <property type="match status" value="1"/>
</dbReference>
<dbReference type="STRING" id="1210089.GCA_001613165_00504"/>
<feature type="compositionally biased region" description="Polar residues" evidence="1">
    <location>
        <begin position="8"/>
        <end position="25"/>
    </location>
</feature>
<dbReference type="RefSeq" id="WP_068013338.1">
    <property type="nucleotide sequence ID" value="NZ_QQAZ01000003.1"/>
</dbReference>
<evidence type="ECO:0000313" key="3">
    <source>
        <dbReference type="Proteomes" id="UP000255355"/>
    </source>
</evidence>
<evidence type="ECO:0000313" key="2">
    <source>
        <dbReference type="EMBL" id="RDI52942.1"/>
    </source>
</evidence>
<dbReference type="Proteomes" id="UP000255355">
    <property type="component" value="Unassembled WGS sequence"/>
</dbReference>
<comment type="caution">
    <text evidence="2">The sequence shown here is derived from an EMBL/GenBank/DDBJ whole genome shotgun (WGS) entry which is preliminary data.</text>
</comment>
<organism evidence="2 3">
    <name type="scientific">Nocardia mexicana</name>
    <dbReference type="NCBI Taxonomy" id="279262"/>
    <lineage>
        <taxon>Bacteria</taxon>
        <taxon>Bacillati</taxon>
        <taxon>Actinomycetota</taxon>
        <taxon>Actinomycetes</taxon>
        <taxon>Mycobacteriales</taxon>
        <taxon>Nocardiaceae</taxon>
        <taxon>Nocardia</taxon>
    </lineage>
</organism>
<reference evidence="2 3" key="1">
    <citation type="submission" date="2018-07" db="EMBL/GenBank/DDBJ databases">
        <title>Genomic Encyclopedia of Type Strains, Phase IV (KMG-IV): sequencing the most valuable type-strain genomes for metagenomic binning, comparative biology and taxonomic classification.</title>
        <authorList>
            <person name="Goeker M."/>
        </authorList>
    </citation>
    <scope>NUCLEOTIDE SEQUENCE [LARGE SCALE GENOMIC DNA]</scope>
    <source>
        <strain evidence="2 3">DSM 44952</strain>
    </source>
</reference>
<dbReference type="EMBL" id="QQAZ01000003">
    <property type="protein sequence ID" value="RDI52942.1"/>
    <property type="molecule type" value="Genomic_DNA"/>
</dbReference>
<feature type="region of interest" description="Disordered" evidence="1">
    <location>
        <begin position="1"/>
        <end position="35"/>
    </location>
</feature>
<dbReference type="AlphaFoldDB" id="A0A370H8E2"/>